<dbReference type="PROSITE" id="PS50249">
    <property type="entry name" value="MPN"/>
    <property type="match status" value="1"/>
</dbReference>
<comment type="function">
    <text evidence="4">Component of the eukaryotic translation initiation factor 3 (eIF-3) complex, which is involved in protein synthesis of a specialized repertoire of mRNAs and, together with other initiation factors, stimulates binding of mRNA and methionyl-tRNAi to the 40S ribosome. The eIF-3 complex specifically targets and initiates translation of a subset of mRNAs involved in cell proliferation.</text>
</comment>
<dbReference type="FunCoup" id="A0A1X2H104">
    <property type="interactions" value="859"/>
</dbReference>
<dbReference type="Pfam" id="PF01398">
    <property type="entry name" value="JAB"/>
    <property type="match status" value="1"/>
</dbReference>
<feature type="domain" description="MPN" evidence="5">
    <location>
        <begin position="27"/>
        <end position="163"/>
    </location>
</feature>
<evidence type="ECO:0000256" key="3">
    <source>
        <dbReference type="ARBA" id="ARBA00022917"/>
    </source>
</evidence>
<proteinExistence type="inferred from homology"/>
<dbReference type="PANTHER" id="PTHR10540">
    <property type="entry name" value="EUKARYOTIC TRANSLATION INITIATION FACTOR 3 SUBUNIT F-RELATED"/>
    <property type="match status" value="1"/>
</dbReference>
<dbReference type="EMBL" id="MCGN01000011">
    <property type="protein sequence ID" value="ORY91110.1"/>
    <property type="molecule type" value="Genomic_DNA"/>
</dbReference>
<comment type="similarity">
    <text evidence="4">Belongs to the eIF-3 subunit F family.</text>
</comment>
<dbReference type="Gene3D" id="3.40.140.10">
    <property type="entry name" value="Cytidine Deaminase, domain 2"/>
    <property type="match status" value="1"/>
</dbReference>
<dbReference type="GO" id="GO:0031369">
    <property type="term" value="F:translation initiation factor binding"/>
    <property type="evidence" value="ECO:0007669"/>
    <property type="project" value="InterPro"/>
</dbReference>
<sequence>MATSKLDTLHVSVGNLSTAPYQRPFTCSLSPVVLFSVLDHFLRRSEGQEKVVGALLGARSPDGTEVEIRNAFSIIYSEEQSEIKLDKEHYANMFELHQRVNPEETILGWYSAGPALSPSNAPLHTIFGQDTAPFRPIHITFDTDMLLKSDDLSMRAFTSAPVGFSTKPGDCMYLPVPCSIKYLDAERSGLDMLASAKSSESRTASMLSDLDHLEVAINKLQEMLERISQYVDNVVDGKEQPNNAIGRYIMDAVSVVPKIDSASFEKMFNSHLQDLLMVVYLANMTRTQLSVAERLHLLVSN</sequence>
<name>A0A1X2H104_SYNRA</name>
<keyword evidence="2 4" id="KW-0396">Initiation factor</keyword>
<evidence type="ECO:0000313" key="7">
    <source>
        <dbReference type="Proteomes" id="UP000242180"/>
    </source>
</evidence>
<evidence type="ECO:0000259" key="5">
    <source>
        <dbReference type="PROSITE" id="PS50249"/>
    </source>
</evidence>
<dbReference type="GO" id="GO:0008237">
    <property type="term" value="F:metallopeptidase activity"/>
    <property type="evidence" value="ECO:0007669"/>
    <property type="project" value="InterPro"/>
</dbReference>
<evidence type="ECO:0000256" key="4">
    <source>
        <dbReference type="HAMAP-Rule" id="MF_03005"/>
    </source>
</evidence>
<dbReference type="GO" id="GO:0003743">
    <property type="term" value="F:translation initiation factor activity"/>
    <property type="evidence" value="ECO:0007669"/>
    <property type="project" value="UniProtKB-UniRule"/>
</dbReference>
<accession>A0A1X2H104</accession>
<dbReference type="OrthoDB" id="25498at2759"/>
<dbReference type="GO" id="GO:0071540">
    <property type="term" value="C:eukaryotic translation initiation factor 3 complex, eIF3e"/>
    <property type="evidence" value="ECO:0007669"/>
    <property type="project" value="EnsemblFungi"/>
</dbReference>
<reference evidence="6 7" key="1">
    <citation type="submission" date="2016-07" db="EMBL/GenBank/DDBJ databases">
        <title>Pervasive Adenine N6-methylation of Active Genes in Fungi.</title>
        <authorList>
            <consortium name="DOE Joint Genome Institute"/>
            <person name="Mondo S.J."/>
            <person name="Dannebaum R.O."/>
            <person name="Kuo R.C."/>
            <person name="Labutti K."/>
            <person name="Haridas S."/>
            <person name="Kuo A."/>
            <person name="Salamov A."/>
            <person name="Ahrendt S.R."/>
            <person name="Lipzen A."/>
            <person name="Sullivan W."/>
            <person name="Andreopoulos W.B."/>
            <person name="Clum A."/>
            <person name="Lindquist E."/>
            <person name="Daum C."/>
            <person name="Ramamoorthy G.K."/>
            <person name="Gryganskyi A."/>
            <person name="Culley D."/>
            <person name="Magnuson J.K."/>
            <person name="James T.Y."/>
            <person name="O'Malley M.A."/>
            <person name="Stajich J.E."/>
            <person name="Spatafora J.W."/>
            <person name="Visel A."/>
            <person name="Grigoriev I.V."/>
        </authorList>
    </citation>
    <scope>NUCLEOTIDE SEQUENCE [LARGE SCALE GENOMIC DNA]</scope>
    <source>
        <strain evidence="6 7">NRRL 2496</strain>
    </source>
</reference>
<dbReference type="CDD" id="cd08064">
    <property type="entry name" value="MPN_eIF3f"/>
    <property type="match status" value="1"/>
</dbReference>
<dbReference type="GO" id="GO:0001732">
    <property type="term" value="P:formation of cytoplasmic translation initiation complex"/>
    <property type="evidence" value="ECO:0007669"/>
    <property type="project" value="UniProtKB-UniRule"/>
</dbReference>
<keyword evidence="7" id="KW-1185">Reference proteome</keyword>
<dbReference type="InterPro" id="IPR024969">
    <property type="entry name" value="EIF3F/CSN6-like_C"/>
</dbReference>
<dbReference type="SMART" id="SM00232">
    <property type="entry name" value="JAB_MPN"/>
    <property type="match status" value="1"/>
</dbReference>
<dbReference type="InterPro" id="IPR037518">
    <property type="entry name" value="MPN"/>
</dbReference>
<evidence type="ECO:0000256" key="2">
    <source>
        <dbReference type="ARBA" id="ARBA00022540"/>
    </source>
</evidence>
<dbReference type="InParanoid" id="A0A1X2H104"/>
<protein>
    <recommendedName>
        <fullName evidence="4">Eukaryotic translation initiation factor 3 subunit F</fullName>
        <shortName evidence="4">eIF3f</shortName>
    </recommendedName>
</protein>
<dbReference type="PANTHER" id="PTHR10540:SF6">
    <property type="entry name" value="EUKARYOTIC TRANSLATION INITIATION FACTOR 3 SUBUNIT F"/>
    <property type="match status" value="1"/>
</dbReference>
<dbReference type="InterPro" id="IPR027531">
    <property type="entry name" value="eIF3f"/>
</dbReference>
<evidence type="ECO:0000256" key="1">
    <source>
        <dbReference type="ARBA" id="ARBA00022490"/>
    </source>
</evidence>
<comment type="subunit">
    <text evidence="4">Component of the eukaryotic translation initiation factor 3 (eIF-3) complex.</text>
</comment>
<dbReference type="GO" id="GO:0016282">
    <property type="term" value="C:eukaryotic 43S preinitiation complex"/>
    <property type="evidence" value="ECO:0007669"/>
    <property type="project" value="UniProtKB-UniRule"/>
</dbReference>
<dbReference type="HAMAP" id="MF_03005">
    <property type="entry name" value="eIF3f"/>
    <property type="match status" value="1"/>
</dbReference>
<dbReference type="STRING" id="13706.A0A1X2H104"/>
<dbReference type="GO" id="GO:0033290">
    <property type="term" value="C:eukaryotic 48S preinitiation complex"/>
    <property type="evidence" value="ECO:0007669"/>
    <property type="project" value="UniProtKB-UniRule"/>
</dbReference>
<organism evidence="6 7">
    <name type="scientific">Syncephalastrum racemosum</name>
    <name type="common">Filamentous fungus</name>
    <dbReference type="NCBI Taxonomy" id="13706"/>
    <lineage>
        <taxon>Eukaryota</taxon>
        <taxon>Fungi</taxon>
        <taxon>Fungi incertae sedis</taxon>
        <taxon>Mucoromycota</taxon>
        <taxon>Mucoromycotina</taxon>
        <taxon>Mucoromycetes</taxon>
        <taxon>Mucorales</taxon>
        <taxon>Syncephalastraceae</taxon>
        <taxon>Syncephalastrum</taxon>
    </lineage>
</organism>
<dbReference type="InterPro" id="IPR000555">
    <property type="entry name" value="JAMM/MPN+_dom"/>
</dbReference>
<dbReference type="Proteomes" id="UP000242180">
    <property type="component" value="Unassembled WGS sequence"/>
</dbReference>
<keyword evidence="3 4" id="KW-0648">Protein biosynthesis</keyword>
<comment type="subcellular location">
    <subcellularLocation>
        <location evidence="4">Cytoplasm</location>
    </subcellularLocation>
</comment>
<evidence type="ECO:0000313" key="6">
    <source>
        <dbReference type="EMBL" id="ORY91110.1"/>
    </source>
</evidence>
<gene>
    <name evidence="6" type="ORF">BCR43DRAFT_498520</name>
</gene>
<dbReference type="OMA" id="EYFVHFH"/>
<comment type="caution">
    <text evidence="6">The sequence shown here is derived from an EMBL/GenBank/DDBJ whole genome shotgun (WGS) entry which is preliminary data.</text>
</comment>
<keyword evidence="1 4" id="KW-0963">Cytoplasm</keyword>
<dbReference type="AlphaFoldDB" id="A0A1X2H104"/>
<dbReference type="Pfam" id="PF13012">
    <property type="entry name" value="MitMem_reg"/>
    <property type="match status" value="1"/>
</dbReference>
<dbReference type="GO" id="GO:0071541">
    <property type="term" value="C:eukaryotic translation initiation factor 3 complex, eIF3m"/>
    <property type="evidence" value="ECO:0007669"/>
    <property type="project" value="EnsemblFungi"/>
</dbReference>